<keyword evidence="2" id="KW-1185">Reference proteome</keyword>
<name>A0ACB9GE03_CICIN</name>
<dbReference type="Proteomes" id="UP001055811">
    <property type="component" value="Linkage Group LG02"/>
</dbReference>
<evidence type="ECO:0000313" key="2">
    <source>
        <dbReference type="Proteomes" id="UP001055811"/>
    </source>
</evidence>
<reference evidence="2" key="1">
    <citation type="journal article" date="2022" name="Mol. Ecol. Resour.">
        <title>The genomes of chicory, endive, great burdock and yacon provide insights into Asteraceae palaeo-polyploidization history and plant inulin production.</title>
        <authorList>
            <person name="Fan W."/>
            <person name="Wang S."/>
            <person name="Wang H."/>
            <person name="Wang A."/>
            <person name="Jiang F."/>
            <person name="Liu H."/>
            <person name="Zhao H."/>
            <person name="Xu D."/>
            <person name="Zhang Y."/>
        </authorList>
    </citation>
    <scope>NUCLEOTIDE SEQUENCE [LARGE SCALE GENOMIC DNA]</scope>
    <source>
        <strain evidence="2">cv. Punajuju</strain>
    </source>
</reference>
<dbReference type="EMBL" id="CM042010">
    <property type="protein sequence ID" value="KAI3781280.1"/>
    <property type="molecule type" value="Genomic_DNA"/>
</dbReference>
<gene>
    <name evidence="1" type="ORF">L2E82_11289</name>
</gene>
<proteinExistence type="predicted"/>
<protein>
    <submittedName>
        <fullName evidence="1">Uncharacterized protein</fullName>
    </submittedName>
</protein>
<comment type="caution">
    <text evidence="1">The sequence shown here is derived from an EMBL/GenBank/DDBJ whole genome shotgun (WGS) entry which is preliminary data.</text>
</comment>
<reference evidence="1 2" key="2">
    <citation type="journal article" date="2022" name="Mol. Ecol. Resour.">
        <title>The genomes of chicory, endive, great burdock and yacon provide insights into Asteraceae paleo-polyploidization history and plant inulin production.</title>
        <authorList>
            <person name="Fan W."/>
            <person name="Wang S."/>
            <person name="Wang H."/>
            <person name="Wang A."/>
            <person name="Jiang F."/>
            <person name="Liu H."/>
            <person name="Zhao H."/>
            <person name="Xu D."/>
            <person name="Zhang Y."/>
        </authorList>
    </citation>
    <scope>NUCLEOTIDE SEQUENCE [LARGE SCALE GENOMIC DNA]</scope>
    <source>
        <strain evidence="2">cv. Punajuju</strain>
        <tissue evidence="1">Leaves</tissue>
    </source>
</reference>
<sequence length="162" mass="19095">MAILSELQEDEAEIMYDIFLSFRGKDTRLGFTDYLYEALPTHVRKQESTFGEALLEHKRRMENEKDQQKKVEGARKLEMWRKGLTEVADLKGKDATGRREMVVIQEVVKEINTRLELHLQRKIPHLIGMDDSIFIIKVALLKALEEDVHNRHVRNKIFMNNF</sequence>
<accession>A0ACB9GE03</accession>
<evidence type="ECO:0000313" key="1">
    <source>
        <dbReference type="EMBL" id="KAI3781280.1"/>
    </source>
</evidence>
<organism evidence="1 2">
    <name type="scientific">Cichorium intybus</name>
    <name type="common">Chicory</name>
    <dbReference type="NCBI Taxonomy" id="13427"/>
    <lineage>
        <taxon>Eukaryota</taxon>
        <taxon>Viridiplantae</taxon>
        <taxon>Streptophyta</taxon>
        <taxon>Embryophyta</taxon>
        <taxon>Tracheophyta</taxon>
        <taxon>Spermatophyta</taxon>
        <taxon>Magnoliopsida</taxon>
        <taxon>eudicotyledons</taxon>
        <taxon>Gunneridae</taxon>
        <taxon>Pentapetalae</taxon>
        <taxon>asterids</taxon>
        <taxon>campanulids</taxon>
        <taxon>Asterales</taxon>
        <taxon>Asteraceae</taxon>
        <taxon>Cichorioideae</taxon>
        <taxon>Cichorieae</taxon>
        <taxon>Cichoriinae</taxon>
        <taxon>Cichorium</taxon>
    </lineage>
</organism>